<dbReference type="Proteomes" id="UP001295444">
    <property type="component" value="Chromosome 07"/>
</dbReference>
<dbReference type="CDD" id="cd02869">
    <property type="entry name" value="PseudoU_synth_RluA_like"/>
    <property type="match status" value="1"/>
</dbReference>
<evidence type="ECO:0000256" key="1">
    <source>
        <dbReference type="ARBA" id="ARBA00001166"/>
    </source>
</evidence>
<proteinExistence type="inferred from homology"/>
<dbReference type="AlphaFoldDB" id="A0AAD1SRG3"/>
<evidence type="ECO:0000256" key="6">
    <source>
        <dbReference type="ARBA" id="ARBA00039953"/>
    </source>
</evidence>
<gene>
    <name evidence="9" type="ORF">PECUL_23A040668</name>
</gene>
<dbReference type="InterPro" id="IPR020103">
    <property type="entry name" value="PsdUridine_synth_cat_dom_sf"/>
</dbReference>
<evidence type="ECO:0000256" key="5">
    <source>
        <dbReference type="ARBA" id="ARBA00036943"/>
    </source>
</evidence>
<name>A0AAD1SRG3_PELCU</name>
<evidence type="ECO:0000256" key="4">
    <source>
        <dbReference type="ARBA" id="ARBA00023235"/>
    </source>
</evidence>
<dbReference type="GO" id="GO:0001522">
    <property type="term" value="P:pseudouridine synthesis"/>
    <property type="evidence" value="ECO:0007669"/>
    <property type="project" value="InterPro"/>
</dbReference>
<evidence type="ECO:0000313" key="9">
    <source>
        <dbReference type="EMBL" id="CAH2308310.1"/>
    </source>
</evidence>
<comment type="catalytic activity">
    <reaction evidence="2">
        <text>uridine in 5S rRNA = pseudouridine in 5S rRNA</text>
        <dbReference type="Rhea" id="RHEA:47036"/>
        <dbReference type="Rhea" id="RHEA-COMP:11730"/>
        <dbReference type="Rhea" id="RHEA-COMP:11731"/>
        <dbReference type="ChEBI" id="CHEBI:65314"/>
        <dbReference type="ChEBI" id="CHEBI:65315"/>
    </reaction>
</comment>
<dbReference type="GO" id="GO:0003723">
    <property type="term" value="F:RNA binding"/>
    <property type="evidence" value="ECO:0007669"/>
    <property type="project" value="InterPro"/>
</dbReference>
<dbReference type="PROSITE" id="PS01129">
    <property type="entry name" value="PSI_RLU"/>
    <property type="match status" value="1"/>
</dbReference>
<keyword evidence="4" id="KW-0413">Isomerase</keyword>
<evidence type="ECO:0000256" key="3">
    <source>
        <dbReference type="ARBA" id="ARBA00010876"/>
    </source>
</evidence>
<evidence type="ECO:0000259" key="8">
    <source>
        <dbReference type="Pfam" id="PF00849"/>
    </source>
</evidence>
<protein>
    <recommendedName>
        <fullName evidence="6">Pseudouridylate synthase RPUSD4, mitochondrial</fullName>
    </recommendedName>
    <alternativeName>
        <fullName evidence="7">RNA pseudouridylate synthase domain-containing protein 4</fullName>
    </alternativeName>
</protein>
<dbReference type="PANTHER" id="PTHR21600">
    <property type="entry name" value="MITOCHONDRIAL RNA PSEUDOURIDINE SYNTHASE"/>
    <property type="match status" value="1"/>
</dbReference>
<reference evidence="9" key="1">
    <citation type="submission" date="2022-03" db="EMBL/GenBank/DDBJ databases">
        <authorList>
            <person name="Alioto T."/>
            <person name="Alioto T."/>
            <person name="Gomez Garrido J."/>
        </authorList>
    </citation>
    <scope>NUCLEOTIDE SEQUENCE</scope>
</reference>
<dbReference type="Pfam" id="PF00849">
    <property type="entry name" value="PseudoU_synth_2"/>
    <property type="match status" value="1"/>
</dbReference>
<dbReference type="GO" id="GO:0009982">
    <property type="term" value="F:pseudouridine synthase activity"/>
    <property type="evidence" value="ECO:0007669"/>
    <property type="project" value="InterPro"/>
</dbReference>
<comment type="similarity">
    <text evidence="3">Belongs to the pseudouridine synthase RluA family.</text>
</comment>
<evidence type="ECO:0000256" key="2">
    <source>
        <dbReference type="ARBA" id="ARBA00001896"/>
    </source>
</evidence>
<evidence type="ECO:0000313" key="10">
    <source>
        <dbReference type="Proteomes" id="UP001295444"/>
    </source>
</evidence>
<dbReference type="Gene3D" id="3.30.2350.10">
    <property type="entry name" value="Pseudouridine synthase"/>
    <property type="match status" value="1"/>
</dbReference>
<comment type="catalytic activity">
    <reaction evidence="1">
        <text>a uridine in mRNA = a pseudouridine in mRNA</text>
        <dbReference type="Rhea" id="RHEA:56644"/>
        <dbReference type="Rhea" id="RHEA-COMP:14658"/>
        <dbReference type="Rhea" id="RHEA-COMP:14659"/>
        <dbReference type="ChEBI" id="CHEBI:65314"/>
        <dbReference type="ChEBI" id="CHEBI:65315"/>
    </reaction>
</comment>
<dbReference type="InterPro" id="IPR006145">
    <property type="entry name" value="PsdUridine_synth_RsuA/RluA"/>
</dbReference>
<feature type="domain" description="Pseudouridine synthase RsuA/RluA-like" evidence="8">
    <location>
        <begin position="15"/>
        <end position="148"/>
    </location>
</feature>
<comment type="catalytic activity">
    <reaction evidence="5">
        <text>a uridine in tRNA = a pseudouridine in tRNA</text>
        <dbReference type="Rhea" id="RHEA:54572"/>
        <dbReference type="Rhea" id="RHEA-COMP:13339"/>
        <dbReference type="Rhea" id="RHEA-COMP:13934"/>
        <dbReference type="ChEBI" id="CHEBI:65314"/>
        <dbReference type="ChEBI" id="CHEBI:65315"/>
    </reaction>
</comment>
<sequence>MLPALSEMLCGRSAEPLRLCHRLDRDTTGALILARTMEAAERVQKLLRQHRVQKVYWALCIGVPTPLEGILDIPVVERETDGPQRHYKMSLSPRLHVFKDGSTKKIRISRSAREAVTRYRTLCEADGASLLELHPITGVKHQLRVHLSYGLNCPILGDHKYSHWGRLAPQKPPKAILQALRLSLPQARSLLLHLHAAQISLPAQAAEEDPIVLQCPPPKYFMSTLRRLGIPPPSLKSIGYPLED</sequence>
<accession>A0AAD1SRG3</accession>
<dbReference type="InterPro" id="IPR050188">
    <property type="entry name" value="RluA_PseudoU_synthase"/>
</dbReference>
<keyword evidence="10" id="KW-1185">Reference proteome</keyword>
<evidence type="ECO:0000256" key="7">
    <source>
        <dbReference type="ARBA" id="ARBA00041563"/>
    </source>
</evidence>
<organism evidence="9 10">
    <name type="scientific">Pelobates cultripes</name>
    <name type="common">Western spadefoot toad</name>
    <dbReference type="NCBI Taxonomy" id="61616"/>
    <lineage>
        <taxon>Eukaryota</taxon>
        <taxon>Metazoa</taxon>
        <taxon>Chordata</taxon>
        <taxon>Craniata</taxon>
        <taxon>Vertebrata</taxon>
        <taxon>Euteleostomi</taxon>
        <taxon>Amphibia</taxon>
        <taxon>Batrachia</taxon>
        <taxon>Anura</taxon>
        <taxon>Pelobatoidea</taxon>
        <taxon>Pelobatidae</taxon>
        <taxon>Pelobates</taxon>
    </lineage>
</organism>
<dbReference type="PANTHER" id="PTHR21600:SF83">
    <property type="entry name" value="PSEUDOURIDYLATE SYNTHASE RPUSD4, MITOCHONDRIAL"/>
    <property type="match status" value="1"/>
</dbReference>
<dbReference type="SUPFAM" id="SSF55120">
    <property type="entry name" value="Pseudouridine synthase"/>
    <property type="match status" value="1"/>
</dbReference>
<dbReference type="EMBL" id="OW240918">
    <property type="protein sequence ID" value="CAH2308310.1"/>
    <property type="molecule type" value="Genomic_DNA"/>
</dbReference>
<dbReference type="InterPro" id="IPR006224">
    <property type="entry name" value="PsdUridine_synth_RluA-like_CS"/>
</dbReference>